<keyword evidence="13" id="KW-1185">Reference proteome</keyword>
<dbReference type="SUPFAM" id="SSF101967">
    <property type="entry name" value="Adhesin YadA, collagen-binding domain"/>
    <property type="match status" value="1"/>
</dbReference>
<evidence type="ECO:0000259" key="9">
    <source>
        <dbReference type="Pfam" id="PF03906"/>
    </source>
</evidence>
<evidence type="ECO:0000256" key="8">
    <source>
        <dbReference type="SAM" id="Coils"/>
    </source>
</evidence>
<evidence type="ECO:0000256" key="2">
    <source>
        <dbReference type="ARBA" id="ARBA00022581"/>
    </source>
</evidence>
<feature type="domain" description="Bacteriophage T7 tail fibre protein-like N-terminal" evidence="9">
    <location>
        <begin position="11"/>
        <end position="135"/>
    </location>
</feature>
<sequence length="622" mass="67114">MANATPFYTRSPKTIVVYPINGQTEFTIPFEFLARKFVVVTLLGVDRLPLVLNTDYRFVSVNRIQLLSPVPAGYPNIELRRLTSATDRLVDFHDGSILRAYDLNLAQIQTMHVAEEARDLTADNIGVNDNGDLDARNRKIVNLANGTENNDAVNLGQLRQFDTSTANNADRAEAAKNRAVQAETNTARDSASAAVNATKAVASAGTAVQAASDANRSYDKIVPLEQSTVANAQVATQQAQRSQSEADRAKSEADKLANINQFAQTIERVDGTAPVFKSNLAIGGNSASTHAYISINSKASDESGVTRKGFIGVAGENEKHITVGSDVSAVRLQTPSGSVQVGGNLVHSAANRLLVSAQDDNDCYIDIAARNSENKFRRIYSGGGRLAVTENVSTTGEWLRDIISTYQYPSDPRRGIFEVGNANMRSKAWGSTWADSLTTWNSGNFVDANYAAGSAISAVTLSVPSRPSVGWPTNIGFGTLMDGRAGLMNPYIWAAGMDNAELRGWEFQSDGRIRSFNQLGSLGIVSFMGDWAPRNAPIGAAGYSGGLQIRYGVVYAAQAEAWNWHAYSEPFPTATLSVALTQRNPPRFDNTWNPKIGSVNNTGFNFAGGGQERDFYYIAVGY</sequence>
<dbReference type="InterPro" id="IPR005604">
    <property type="entry name" value="Phage_T7_tail_fibre-like_N"/>
</dbReference>
<feature type="coiled-coil region" evidence="8">
    <location>
        <begin position="232"/>
        <end position="259"/>
    </location>
</feature>
<dbReference type="GO" id="GO:0019867">
    <property type="term" value="C:outer membrane"/>
    <property type="evidence" value="ECO:0007669"/>
    <property type="project" value="InterPro"/>
</dbReference>
<name>A0A9P0VFN1_9CAUD</name>
<evidence type="ECO:0000256" key="7">
    <source>
        <dbReference type="ARBA" id="ARBA00023296"/>
    </source>
</evidence>
<reference evidence="11" key="1">
    <citation type="submission" date="2023-04" db="EMBL/GenBank/DDBJ databases">
        <authorList>
            <person name="Kelly A."/>
        </authorList>
    </citation>
    <scope>NUCLEOTIDE SEQUENCE</scope>
</reference>
<organism evidence="11 13">
    <name type="scientific">Escherichia phage vB_Eco_Bam</name>
    <dbReference type="NCBI Taxonomy" id="2898833"/>
    <lineage>
        <taxon>Viruses</taxon>
        <taxon>Duplodnaviria</taxon>
        <taxon>Heunggongvirae</taxon>
        <taxon>Uroviricota</taxon>
        <taxon>Caudoviricetes</taxon>
        <taxon>Autographivirales</taxon>
        <taxon>Autotranscriptaviridae</taxon>
        <taxon>Studiervirinae</taxon>
        <taxon>Bamvirus</taxon>
        <taxon>Bamvirus bam</taxon>
    </lineage>
</organism>
<evidence type="ECO:0000259" key="10">
    <source>
        <dbReference type="Pfam" id="PF05662"/>
    </source>
</evidence>
<keyword evidence="8" id="KW-0175">Coiled coil</keyword>
<evidence type="ECO:0000256" key="5">
    <source>
        <dbReference type="ARBA" id="ARBA00022844"/>
    </source>
</evidence>
<keyword evidence="3" id="KW-1227">Viral tail protein</keyword>
<dbReference type="EMBL" id="OW991346">
    <property type="protein sequence ID" value="CAH6421945.1"/>
    <property type="molecule type" value="Genomic_DNA"/>
</dbReference>
<dbReference type="GO" id="GO:0046718">
    <property type="term" value="P:symbiont entry into host cell"/>
    <property type="evidence" value="ECO:0007669"/>
    <property type="project" value="UniProtKB-KW"/>
</dbReference>
<dbReference type="EMBL" id="OW991346">
    <property type="protein sequence ID" value="CAI9888963.1"/>
    <property type="molecule type" value="Genomic_DNA"/>
</dbReference>
<evidence type="ECO:0000256" key="6">
    <source>
        <dbReference type="ARBA" id="ARBA00023165"/>
    </source>
</evidence>
<comment type="subcellular location">
    <subcellularLocation>
        <location evidence="1">Virion</location>
    </subcellularLocation>
</comment>
<protein>
    <submittedName>
        <fullName evidence="11">Tail fibre protein</fullName>
    </submittedName>
</protein>
<keyword evidence="4" id="KW-1161">Viral attachment to host cell</keyword>
<accession>A0A9P0VFN1</accession>
<evidence type="ECO:0000313" key="11">
    <source>
        <dbReference type="EMBL" id="CAH6421945.1"/>
    </source>
</evidence>
<gene>
    <name evidence="11" type="ORF">BAMTRB_011</name>
    <name evidence="12" type="ORF">BAMTRB_040</name>
</gene>
<dbReference type="Pfam" id="PF03906">
    <property type="entry name" value="Phage_T7_tail"/>
    <property type="match status" value="1"/>
</dbReference>
<dbReference type="Pfam" id="PF05662">
    <property type="entry name" value="YadA_stalk"/>
    <property type="match status" value="1"/>
</dbReference>
<keyword evidence="5" id="KW-0946">Virion</keyword>
<dbReference type="GO" id="GO:0098015">
    <property type="term" value="C:virus tail"/>
    <property type="evidence" value="ECO:0007669"/>
    <property type="project" value="UniProtKB-KW"/>
</dbReference>
<keyword evidence="2" id="KW-0945">Host-virus interaction</keyword>
<dbReference type="GO" id="GO:0098671">
    <property type="term" value="P:adhesion receptor-mediated virion attachment to host cell"/>
    <property type="evidence" value="ECO:0007669"/>
    <property type="project" value="UniProtKB-KW"/>
</dbReference>
<evidence type="ECO:0000313" key="12">
    <source>
        <dbReference type="EMBL" id="CAI9888963.1"/>
    </source>
</evidence>
<dbReference type="Proteomes" id="UP001154314">
    <property type="component" value="Chromosome"/>
</dbReference>
<evidence type="ECO:0000256" key="3">
    <source>
        <dbReference type="ARBA" id="ARBA00022732"/>
    </source>
</evidence>
<dbReference type="Gene3D" id="2.150.10.10">
    <property type="entry name" value="Serralysin-like metalloprotease, C-terminal"/>
    <property type="match status" value="1"/>
</dbReference>
<evidence type="ECO:0000256" key="4">
    <source>
        <dbReference type="ARBA" id="ARBA00022804"/>
    </source>
</evidence>
<keyword evidence="7" id="KW-1160">Virus entry into host cell</keyword>
<evidence type="ECO:0000313" key="13">
    <source>
        <dbReference type="Proteomes" id="UP001154314"/>
    </source>
</evidence>
<evidence type="ECO:0000256" key="1">
    <source>
        <dbReference type="ARBA" id="ARBA00004328"/>
    </source>
</evidence>
<feature type="domain" description="Trimeric autotransporter adhesin YadA-like stalk" evidence="10">
    <location>
        <begin position="139"/>
        <end position="174"/>
    </location>
</feature>
<dbReference type="InterPro" id="IPR008635">
    <property type="entry name" value="Coiled_stalk_dom"/>
</dbReference>
<keyword evidence="6" id="KW-1233">Viral attachment to host adhesion receptor</keyword>
<proteinExistence type="predicted"/>
<dbReference type="InterPro" id="IPR011049">
    <property type="entry name" value="Serralysin-like_metalloprot_C"/>
</dbReference>